<reference evidence="3" key="1">
    <citation type="submission" date="2015-10" db="EMBL/GenBank/DDBJ databases">
        <title>Extensive mobilome-driven genome diversification in gut-associated Bacteroides vulgatus mpk.</title>
        <authorList>
            <person name="Beier S."/>
            <person name="Lange A."/>
            <person name="Huson D.H."/>
            <person name="Frick J.-S."/>
            <person name="Autenrieth I.B."/>
        </authorList>
    </citation>
    <scope>NUCLEOTIDE SEQUENCE [LARGE SCALE GENOMIC DNA]</scope>
    <source>
        <strain evidence="3">mpk</strain>
    </source>
</reference>
<keyword evidence="1" id="KW-0175">Coiled coil</keyword>
<dbReference type="Proteomes" id="UP000061587">
    <property type="component" value="Chromosome"/>
</dbReference>
<evidence type="ECO:0000313" key="2">
    <source>
        <dbReference type="EMBL" id="ALK83762.1"/>
    </source>
</evidence>
<sequence length="125" mass="14618">MKEWNGIGHVPFKEKDKLYKQYHGVIDKLFDKLNLSASQKKLSNFKSTISKEGNLYREREKLVRAYENMKNEIQTYENNLGFLTSSSKKGSSLVTEMNRKVEKLKADLELILKKIEVIDQSMKNE</sequence>
<accession>A0A0N7J6Z7</accession>
<feature type="coiled-coil region" evidence="1">
    <location>
        <begin position="59"/>
        <end position="114"/>
    </location>
</feature>
<evidence type="ECO:0008006" key="4">
    <source>
        <dbReference type="Google" id="ProtNLM"/>
    </source>
</evidence>
<dbReference type="PATRIC" id="fig|821.40.peg.1372"/>
<name>A0A0N7J6Z7_PHOVU</name>
<dbReference type="EMBL" id="CP013020">
    <property type="protein sequence ID" value="ALK83762.1"/>
    <property type="molecule type" value="Genomic_DNA"/>
</dbReference>
<gene>
    <name evidence="2" type="ORF">BvMPK_1147</name>
</gene>
<dbReference type="AlphaFoldDB" id="A0A0N7J6Z7"/>
<organism evidence="2 3">
    <name type="scientific">Phocaeicola vulgatus</name>
    <name type="common">Bacteroides vulgatus</name>
    <dbReference type="NCBI Taxonomy" id="821"/>
    <lineage>
        <taxon>Bacteria</taxon>
        <taxon>Pseudomonadati</taxon>
        <taxon>Bacteroidota</taxon>
        <taxon>Bacteroidia</taxon>
        <taxon>Bacteroidales</taxon>
        <taxon>Bacteroidaceae</taxon>
        <taxon>Phocaeicola</taxon>
    </lineage>
</organism>
<evidence type="ECO:0000256" key="1">
    <source>
        <dbReference type="SAM" id="Coils"/>
    </source>
</evidence>
<protein>
    <recommendedName>
        <fullName evidence="4">DUF349 domain-containing protein</fullName>
    </recommendedName>
</protein>
<evidence type="ECO:0000313" key="3">
    <source>
        <dbReference type="Proteomes" id="UP000061587"/>
    </source>
</evidence>
<proteinExistence type="predicted"/>
<reference evidence="2 3" key="2">
    <citation type="journal article" date="2016" name="Genome Biol. Evol.">
        <title>Extensive mobilome-driven genome diversification in mouse gut-associated Bacteroides vulgatus mpk.</title>
        <authorList>
            <person name="Lange A."/>
            <person name="Beier S."/>
            <person name="Steimle A."/>
            <person name="Autenrieth I.B."/>
            <person name="Huson D.H."/>
            <person name="Frick J.S."/>
        </authorList>
    </citation>
    <scope>NUCLEOTIDE SEQUENCE [LARGE SCALE GENOMIC DNA]</scope>
    <source>
        <strain evidence="3">mpk</strain>
    </source>
</reference>